<evidence type="ECO:0000313" key="1">
    <source>
        <dbReference type="EMBL" id="KAF6511719.1"/>
    </source>
</evidence>
<reference evidence="1 2" key="1">
    <citation type="submission" date="2016-03" db="EMBL/GenBank/DDBJ databases">
        <title>Spore heat resistance.</title>
        <authorList>
            <person name="Boekhorst J."/>
            <person name="Berendsen E.M."/>
            <person name="Wells-Bennik M.H."/>
            <person name="Kuipers O.P."/>
        </authorList>
    </citation>
    <scope>NUCLEOTIDE SEQUENCE [LARGE SCALE GENOMIC DNA]</scope>
    <source>
        <strain evidence="1 2">GS8</strain>
    </source>
</reference>
<comment type="caution">
    <text evidence="1">The sequence shown here is derived from an EMBL/GenBank/DDBJ whole genome shotgun (WGS) entry which is preliminary data.</text>
</comment>
<sequence>MKRSSFQQMASTVRPGSLLRRVAHGGERAVFFVACLSAV</sequence>
<protein>
    <submittedName>
        <fullName evidence="1">Uncharacterized protein</fullName>
    </submittedName>
</protein>
<dbReference type="Proteomes" id="UP000773850">
    <property type="component" value="Unassembled WGS sequence"/>
</dbReference>
<name>A0ABQ7HHP8_GEOSE</name>
<gene>
    <name evidence="1" type="ORF">GS8_1295</name>
</gene>
<accession>A0ABQ7HHP8</accession>
<keyword evidence="2" id="KW-1185">Reference proteome</keyword>
<evidence type="ECO:0000313" key="2">
    <source>
        <dbReference type="Proteomes" id="UP000773850"/>
    </source>
</evidence>
<organism evidence="1 2">
    <name type="scientific">Geobacillus stearothermophilus</name>
    <name type="common">Bacillus stearothermophilus</name>
    <dbReference type="NCBI Taxonomy" id="1422"/>
    <lineage>
        <taxon>Bacteria</taxon>
        <taxon>Bacillati</taxon>
        <taxon>Bacillota</taxon>
        <taxon>Bacilli</taxon>
        <taxon>Bacillales</taxon>
        <taxon>Anoxybacillaceae</taxon>
        <taxon>Geobacillus</taxon>
    </lineage>
</organism>
<dbReference type="EMBL" id="LUCS01000018">
    <property type="protein sequence ID" value="KAF6511719.1"/>
    <property type="molecule type" value="Genomic_DNA"/>
</dbReference>
<proteinExistence type="predicted"/>